<dbReference type="STRING" id="1458307.OSB_11500"/>
<dbReference type="PROSITE" id="PS51257">
    <property type="entry name" value="PROKAR_LIPOPROTEIN"/>
    <property type="match status" value="1"/>
</dbReference>
<reference evidence="1 2" key="1">
    <citation type="journal article" date="2015" name="Genome Announc.">
        <title>Closed Genome Sequence of Octadecabacter temperatus SB1, the First Mesophilic Species of the Genus Octadecabacter.</title>
        <authorList>
            <person name="Voget S."/>
            <person name="Billerbeck S."/>
            <person name="Simon M."/>
            <person name="Daniel R."/>
        </authorList>
    </citation>
    <scope>NUCLEOTIDE SEQUENCE [LARGE SCALE GENOMIC DNA]</scope>
    <source>
        <strain evidence="1 2">SB1</strain>
    </source>
</reference>
<organism evidence="1 2">
    <name type="scientific">Octadecabacter temperatus</name>
    <dbReference type="NCBI Taxonomy" id="1458307"/>
    <lineage>
        <taxon>Bacteria</taxon>
        <taxon>Pseudomonadati</taxon>
        <taxon>Pseudomonadota</taxon>
        <taxon>Alphaproteobacteria</taxon>
        <taxon>Rhodobacterales</taxon>
        <taxon>Roseobacteraceae</taxon>
        <taxon>Octadecabacter</taxon>
    </lineage>
</organism>
<dbReference type="AlphaFoldDB" id="A0A0K0Y4A4"/>
<dbReference type="OrthoDB" id="10015166at2"/>
<dbReference type="Proteomes" id="UP000067444">
    <property type="component" value="Chromosome"/>
</dbReference>
<evidence type="ECO:0000313" key="1">
    <source>
        <dbReference type="EMBL" id="AKS45706.1"/>
    </source>
</evidence>
<keyword evidence="2" id="KW-1185">Reference proteome</keyword>
<evidence type="ECO:0000313" key="2">
    <source>
        <dbReference type="Proteomes" id="UP000067444"/>
    </source>
</evidence>
<accession>A0A0K0Y4A4</accession>
<name>A0A0K0Y4A4_9RHOB</name>
<dbReference type="RefSeq" id="WP_049834071.1">
    <property type="nucleotide sequence ID" value="NZ_CP012160.1"/>
</dbReference>
<sequence>MRILALLPALIGLAACGGDTESQQQAAFNRATAAQTMLDEVTGYAPTTVERMPTSGMATFDGYATMRVSTIPSTDIDDVLLLGLTHLEVRFDQPGPVTGTVSDLDALIPNPVSPELQQVSGTITIGGNDSIIVENQWAADYEGDLSWASGGVSLDGDLVGQFQGNRTSDPDNIIKGTIAGDPTGVGLTDSGSLATVELYIYGTDTP</sequence>
<gene>
    <name evidence="1" type="ORF">OSB_11500</name>
</gene>
<dbReference type="EMBL" id="CP012160">
    <property type="protein sequence ID" value="AKS45706.1"/>
    <property type="molecule type" value="Genomic_DNA"/>
</dbReference>
<dbReference type="KEGG" id="otm:OSB_11500"/>
<protein>
    <submittedName>
        <fullName evidence="1">Uncharacterized protein</fullName>
    </submittedName>
</protein>
<proteinExistence type="predicted"/>